<feature type="compositionally biased region" description="Polar residues" evidence="1">
    <location>
        <begin position="415"/>
        <end position="435"/>
    </location>
</feature>
<feature type="compositionally biased region" description="Basic and acidic residues" evidence="1">
    <location>
        <begin position="24"/>
        <end position="33"/>
    </location>
</feature>
<feature type="region of interest" description="Disordered" evidence="1">
    <location>
        <begin position="573"/>
        <end position="593"/>
    </location>
</feature>
<proteinExistence type="predicted"/>
<dbReference type="Proteomes" id="UP001057375">
    <property type="component" value="Unassembled WGS sequence"/>
</dbReference>
<feature type="non-terminal residue" evidence="2">
    <location>
        <position position="1"/>
    </location>
</feature>
<sequence length="650" mass="72841">KGIQGLSTPAKLFQMHEADRLIQRKKEKNDGRRPSLCVGEEQSLQTTLSETPPIYSSILDMHRSNRCDSGDKNRSGPFSDNSKIEYRINAVQYVIEEQKKGRCERAMCNWKSIMCMVLGLFRADRSGVGVKNQAEVIVGGIGLCHNMLTVRGIKRLSGIRGTPGMDGDNSIVDGESQCLNVINPSQTVTPDEDDRVAYTMARLVATQWGRFVRAKTTIQGQLVRIMHRFMIFEEMMKELQPVISLDNFFKDSTNSTRIEVLADTFDIDMSVLSIEERKELFSSSLEYIFSGNIHPSISKLADCAKSRAKEFMFNGSQAFHPHGVLLTSSARDTPFFSTLPPMSSSSSSMFPPTLIEASSQMCKTIMDKPMNSEQQIVIPRPHTAGVSQRRTVPARSRTHKSGAVSVRGGRRGRSYTLSSSHVTVTIPQPSTTESLSDMHIITDRDSIGDDKQLSFVAHPPSGPHVSSSKPKAKTKSRKQSRGETKKEMPKKRSNSARNRPKIPDNRFDDWDIAQKKKMEERKKLKMKKKKRSSTSLSKKSSVESQAEEEESSSSSIPNKYAVPILAAARAKHRVKQKQLETSRRQEEQLRRSSSFSIREKQRMALFLLEGVHSHDVDYSVSLQPLQGDAYGCVRPRAVSVGHVVRAADWK</sequence>
<feature type="compositionally biased region" description="Basic and acidic residues" evidence="1">
    <location>
        <begin position="501"/>
        <end position="522"/>
    </location>
</feature>
<feature type="compositionally biased region" description="Low complexity" evidence="1">
    <location>
        <begin position="533"/>
        <end position="544"/>
    </location>
</feature>
<evidence type="ECO:0000313" key="2">
    <source>
        <dbReference type="EMBL" id="GKT17206.1"/>
    </source>
</evidence>
<comment type="caution">
    <text evidence="2">The sequence shown here is derived from an EMBL/GenBank/DDBJ whole genome shotgun (WGS) entry which is preliminary data.</text>
</comment>
<feature type="region of interest" description="Disordered" evidence="1">
    <location>
        <begin position="381"/>
        <end position="436"/>
    </location>
</feature>
<feature type="compositionally biased region" description="Basic residues" evidence="1">
    <location>
        <begin position="523"/>
        <end position="532"/>
    </location>
</feature>
<feature type="region of interest" description="Disordered" evidence="1">
    <location>
        <begin position="451"/>
        <end position="556"/>
    </location>
</feature>
<evidence type="ECO:0000256" key="1">
    <source>
        <dbReference type="SAM" id="MobiDB-lite"/>
    </source>
</evidence>
<name>A0ABQ5JUB2_9EUKA</name>
<protein>
    <submittedName>
        <fullName evidence="2">Uncharacterized protein</fullName>
    </submittedName>
</protein>
<feature type="compositionally biased region" description="Basic and acidic residues" evidence="1">
    <location>
        <begin position="577"/>
        <end position="590"/>
    </location>
</feature>
<organism evidence="2 3">
    <name type="scientific">Aduncisulcus paluster</name>
    <dbReference type="NCBI Taxonomy" id="2918883"/>
    <lineage>
        <taxon>Eukaryota</taxon>
        <taxon>Metamonada</taxon>
        <taxon>Carpediemonas-like organisms</taxon>
        <taxon>Aduncisulcus</taxon>
    </lineage>
</organism>
<feature type="compositionally biased region" description="Basic residues" evidence="1">
    <location>
        <begin position="470"/>
        <end position="479"/>
    </location>
</feature>
<feature type="compositionally biased region" description="Basic residues" evidence="1">
    <location>
        <begin position="488"/>
        <end position="500"/>
    </location>
</feature>
<keyword evidence="3" id="KW-1185">Reference proteome</keyword>
<evidence type="ECO:0000313" key="3">
    <source>
        <dbReference type="Proteomes" id="UP001057375"/>
    </source>
</evidence>
<reference evidence="2" key="1">
    <citation type="submission" date="2022-03" db="EMBL/GenBank/DDBJ databases">
        <title>Draft genome sequence of Aduncisulcus paluster, a free-living microaerophilic Fornicata.</title>
        <authorList>
            <person name="Yuyama I."/>
            <person name="Kume K."/>
            <person name="Tamura T."/>
            <person name="Inagaki Y."/>
            <person name="Hashimoto T."/>
        </authorList>
    </citation>
    <scope>NUCLEOTIDE SEQUENCE</scope>
    <source>
        <strain evidence="2">NY0171</strain>
    </source>
</reference>
<feature type="region of interest" description="Disordered" evidence="1">
    <location>
        <begin position="24"/>
        <end position="48"/>
    </location>
</feature>
<accession>A0ABQ5JUB2</accession>
<dbReference type="EMBL" id="BQXS01011827">
    <property type="protein sequence ID" value="GKT17206.1"/>
    <property type="molecule type" value="Genomic_DNA"/>
</dbReference>
<feature type="non-terminal residue" evidence="2">
    <location>
        <position position="650"/>
    </location>
</feature>
<gene>
    <name evidence="2" type="ORF">ADUPG1_011063</name>
</gene>